<feature type="domain" description="Glycosyltransferase 2-like" evidence="1">
    <location>
        <begin position="5"/>
        <end position="118"/>
    </location>
</feature>
<evidence type="ECO:0000259" key="2">
    <source>
        <dbReference type="Pfam" id="PF13632"/>
    </source>
</evidence>
<sequence length="296" mass="33532">MKLAVIIVSYNTKPYLQKCLKTLSKSNYPTKDLSIVVVDNASTDGTVAELKVLFQDVTWVKLDENTGFSRANNIGIKRAGEADYYLFLNPDTEVLPSGLSKMVSYLESNPDVGILTPYVKLTDGLIDDACHRGFPTPWNAFCHFSGLASMFPRSLLFNGYHLGYRSLDKIHEIDACVGAAMLVRKKVGEDIGWWDEDFFWYGEDLDFCYKAKERGNKIVFNPDVVVLHHKGVSGGIKKKSSNYSNVDRLTKKRAQEARFDAMIIFYKKHYTNKYPKILTLIVTSFIRIIKVIKVGI</sequence>
<comment type="caution">
    <text evidence="3">The sequence shown here is derived from an EMBL/GenBank/DDBJ whole genome shotgun (WGS) entry which is preliminary data.</text>
</comment>
<proteinExistence type="predicted"/>
<gene>
    <name evidence="3" type="ORF">COW99_01655</name>
</gene>
<feature type="domain" description="Glycosyltransferase 2-like" evidence="2">
    <location>
        <begin position="169"/>
        <end position="226"/>
    </location>
</feature>
<name>A0A2H0BY05_9BACT</name>
<evidence type="ECO:0000313" key="3">
    <source>
        <dbReference type="EMBL" id="PIP61910.1"/>
    </source>
</evidence>
<keyword evidence="3" id="KW-0808">Transferase</keyword>
<dbReference type="Proteomes" id="UP000231246">
    <property type="component" value="Unassembled WGS sequence"/>
</dbReference>
<evidence type="ECO:0000313" key="4">
    <source>
        <dbReference type="Proteomes" id="UP000231246"/>
    </source>
</evidence>
<dbReference type="PANTHER" id="PTHR43179:SF7">
    <property type="entry name" value="RHAMNOSYLTRANSFERASE WBBL"/>
    <property type="match status" value="1"/>
</dbReference>
<dbReference type="InterPro" id="IPR001173">
    <property type="entry name" value="Glyco_trans_2-like"/>
</dbReference>
<protein>
    <submittedName>
        <fullName evidence="3">Glycosyl transferase family 2</fullName>
    </submittedName>
</protein>
<dbReference type="Gene3D" id="3.90.550.10">
    <property type="entry name" value="Spore Coat Polysaccharide Biosynthesis Protein SpsA, Chain A"/>
    <property type="match status" value="1"/>
</dbReference>
<dbReference type="AlphaFoldDB" id="A0A2H0BY05"/>
<organism evidence="3 4">
    <name type="scientific">Candidatus Roizmanbacteria bacterium CG22_combo_CG10-13_8_21_14_all_38_20</name>
    <dbReference type="NCBI Taxonomy" id="1974862"/>
    <lineage>
        <taxon>Bacteria</taxon>
        <taxon>Candidatus Roizmaniibacteriota</taxon>
    </lineage>
</organism>
<dbReference type="InterPro" id="IPR029044">
    <property type="entry name" value="Nucleotide-diphossugar_trans"/>
</dbReference>
<dbReference type="Pfam" id="PF13632">
    <property type="entry name" value="Glyco_trans_2_3"/>
    <property type="match status" value="1"/>
</dbReference>
<evidence type="ECO:0000259" key="1">
    <source>
        <dbReference type="Pfam" id="PF00535"/>
    </source>
</evidence>
<dbReference type="Pfam" id="PF00535">
    <property type="entry name" value="Glycos_transf_2"/>
    <property type="match status" value="1"/>
</dbReference>
<dbReference type="EMBL" id="PCTA01000010">
    <property type="protein sequence ID" value="PIP61910.1"/>
    <property type="molecule type" value="Genomic_DNA"/>
</dbReference>
<dbReference type="GO" id="GO:0016740">
    <property type="term" value="F:transferase activity"/>
    <property type="evidence" value="ECO:0007669"/>
    <property type="project" value="UniProtKB-KW"/>
</dbReference>
<dbReference type="SUPFAM" id="SSF53448">
    <property type="entry name" value="Nucleotide-diphospho-sugar transferases"/>
    <property type="match status" value="1"/>
</dbReference>
<dbReference type="CDD" id="cd04186">
    <property type="entry name" value="GT_2_like_c"/>
    <property type="match status" value="1"/>
</dbReference>
<dbReference type="PANTHER" id="PTHR43179">
    <property type="entry name" value="RHAMNOSYLTRANSFERASE WBBL"/>
    <property type="match status" value="1"/>
</dbReference>
<reference evidence="3 4" key="1">
    <citation type="submission" date="2017-09" db="EMBL/GenBank/DDBJ databases">
        <title>Depth-based differentiation of microbial function through sediment-hosted aquifers and enrichment of novel symbionts in the deep terrestrial subsurface.</title>
        <authorList>
            <person name="Probst A.J."/>
            <person name="Ladd B."/>
            <person name="Jarett J.K."/>
            <person name="Geller-Mcgrath D.E."/>
            <person name="Sieber C.M."/>
            <person name="Emerson J.B."/>
            <person name="Anantharaman K."/>
            <person name="Thomas B.C."/>
            <person name="Malmstrom R."/>
            <person name="Stieglmeier M."/>
            <person name="Klingl A."/>
            <person name="Woyke T."/>
            <person name="Ryan C.M."/>
            <person name="Banfield J.F."/>
        </authorList>
    </citation>
    <scope>NUCLEOTIDE SEQUENCE [LARGE SCALE GENOMIC DNA]</scope>
    <source>
        <strain evidence="3">CG22_combo_CG10-13_8_21_14_all_38_20</strain>
    </source>
</reference>
<accession>A0A2H0BY05</accession>